<dbReference type="FunFam" id="3.40.640.10:FF:000010">
    <property type="entry name" value="Phosphoserine aminotransferase"/>
    <property type="match status" value="1"/>
</dbReference>
<dbReference type="Pfam" id="PF00266">
    <property type="entry name" value="Aminotran_5"/>
    <property type="match status" value="1"/>
</dbReference>
<dbReference type="InterPro" id="IPR015421">
    <property type="entry name" value="PyrdxlP-dep_Trfase_major"/>
</dbReference>
<dbReference type="SUPFAM" id="SSF53383">
    <property type="entry name" value="PLP-dependent transferases"/>
    <property type="match status" value="1"/>
</dbReference>
<evidence type="ECO:0000256" key="5">
    <source>
        <dbReference type="ARBA" id="ARBA00022576"/>
    </source>
</evidence>
<comment type="cofactor">
    <cofactor evidence="1">
        <name>pyridoxal 5'-phosphate</name>
        <dbReference type="ChEBI" id="CHEBI:597326"/>
    </cofactor>
</comment>
<proteinExistence type="inferred from homology"/>
<dbReference type="GO" id="GO:0004648">
    <property type="term" value="F:O-phospho-L-serine:2-oxoglutarate aminotransferase activity"/>
    <property type="evidence" value="ECO:0007669"/>
    <property type="project" value="UniProtKB-EC"/>
</dbReference>
<evidence type="ECO:0000256" key="11">
    <source>
        <dbReference type="ARBA" id="ARBA00049007"/>
    </source>
</evidence>
<evidence type="ECO:0000313" key="14">
    <source>
        <dbReference type="Proteomes" id="UP001489004"/>
    </source>
</evidence>
<dbReference type="EC" id="2.6.1.52" evidence="4"/>
<dbReference type="AlphaFoldDB" id="A0AAW1QSJ6"/>
<feature type="domain" description="Aminotransferase class V" evidence="12">
    <location>
        <begin position="16"/>
        <end position="298"/>
    </location>
</feature>
<dbReference type="NCBIfam" id="NF003764">
    <property type="entry name" value="PRK05355.1"/>
    <property type="match status" value="1"/>
</dbReference>
<dbReference type="FunFam" id="3.90.1150.10:FF:000006">
    <property type="entry name" value="Phosphoserine aminotransferase"/>
    <property type="match status" value="1"/>
</dbReference>
<sequence length="332" mass="36367">MGICEMSQRDPDGPVQQCIQRMEGKLRHLLGVPDNYKVLFFQASAHAQFAAVPMNLFGRNAKADYINSGFWAHRAVTEAKKYGTVMETLDLTCSSCTSYPPVSQWNLSADAAYVHICLNETISGLALHEDPDVGSGHVLVADMTSSLLSRPVDVAKYGVLYASSGKNLGPAGVCVVIVRSDLLDQELSQTPTVLSWKTQAACSNVYNTPNIFAIRVLELTLDKLLRKGGLPAAAQRSRQRAQQVYDAIDNSQGFYSNAVEPAYRSHTAIPFHIARKELEAVFLKESTEAGLYQLFGHPSVGGLRVCIYNGLPDAALEAFLQFLQDFQKRYGG</sequence>
<evidence type="ECO:0000256" key="4">
    <source>
        <dbReference type="ARBA" id="ARBA00013030"/>
    </source>
</evidence>
<organism evidence="13 14">
    <name type="scientific">[Myrmecia] bisecta</name>
    <dbReference type="NCBI Taxonomy" id="41462"/>
    <lineage>
        <taxon>Eukaryota</taxon>
        <taxon>Viridiplantae</taxon>
        <taxon>Chlorophyta</taxon>
        <taxon>core chlorophytes</taxon>
        <taxon>Trebouxiophyceae</taxon>
        <taxon>Trebouxiales</taxon>
        <taxon>Trebouxiaceae</taxon>
        <taxon>Myrmecia</taxon>
    </lineage>
</organism>
<evidence type="ECO:0000256" key="9">
    <source>
        <dbReference type="ARBA" id="ARBA00023299"/>
    </source>
</evidence>
<keyword evidence="8" id="KW-0663">Pyridoxal phosphate</keyword>
<dbReference type="InterPro" id="IPR015422">
    <property type="entry name" value="PyrdxlP-dep_Trfase_small"/>
</dbReference>
<evidence type="ECO:0000313" key="13">
    <source>
        <dbReference type="EMBL" id="KAK9824500.1"/>
    </source>
</evidence>
<dbReference type="GO" id="GO:0005737">
    <property type="term" value="C:cytoplasm"/>
    <property type="evidence" value="ECO:0007669"/>
    <property type="project" value="TreeGrafter"/>
</dbReference>
<keyword evidence="7" id="KW-0808">Transferase</keyword>
<dbReference type="PIRSF" id="PIRSF000525">
    <property type="entry name" value="SerC"/>
    <property type="match status" value="1"/>
</dbReference>
<evidence type="ECO:0000259" key="12">
    <source>
        <dbReference type="Pfam" id="PF00266"/>
    </source>
</evidence>
<evidence type="ECO:0000256" key="1">
    <source>
        <dbReference type="ARBA" id="ARBA00001933"/>
    </source>
</evidence>
<accession>A0AAW1QSJ6</accession>
<comment type="catalytic activity">
    <reaction evidence="10">
        <text>4-(phosphooxy)-L-threonine + 2-oxoglutarate = (R)-3-hydroxy-2-oxo-4-phosphooxybutanoate + L-glutamate</text>
        <dbReference type="Rhea" id="RHEA:16573"/>
        <dbReference type="ChEBI" id="CHEBI:16810"/>
        <dbReference type="ChEBI" id="CHEBI:29985"/>
        <dbReference type="ChEBI" id="CHEBI:58452"/>
        <dbReference type="ChEBI" id="CHEBI:58538"/>
        <dbReference type="EC" id="2.6.1.52"/>
    </reaction>
</comment>
<evidence type="ECO:0000256" key="6">
    <source>
        <dbReference type="ARBA" id="ARBA00022605"/>
    </source>
</evidence>
<reference evidence="13 14" key="1">
    <citation type="journal article" date="2024" name="Nat. Commun.">
        <title>Phylogenomics reveals the evolutionary origins of lichenization in chlorophyte algae.</title>
        <authorList>
            <person name="Puginier C."/>
            <person name="Libourel C."/>
            <person name="Otte J."/>
            <person name="Skaloud P."/>
            <person name="Haon M."/>
            <person name="Grisel S."/>
            <person name="Petersen M."/>
            <person name="Berrin J.G."/>
            <person name="Delaux P.M."/>
            <person name="Dal Grande F."/>
            <person name="Keller J."/>
        </authorList>
    </citation>
    <scope>NUCLEOTIDE SEQUENCE [LARGE SCALE GENOMIC DNA]</scope>
    <source>
        <strain evidence="13 14">SAG 2043</strain>
    </source>
</reference>
<dbReference type="InterPro" id="IPR000192">
    <property type="entry name" value="Aminotrans_V_dom"/>
</dbReference>
<dbReference type="GO" id="GO:0030170">
    <property type="term" value="F:pyridoxal phosphate binding"/>
    <property type="evidence" value="ECO:0007669"/>
    <property type="project" value="TreeGrafter"/>
</dbReference>
<dbReference type="Proteomes" id="UP001489004">
    <property type="component" value="Unassembled WGS sequence"/>
</dbReference>
<keyword evidence="9" id="KW-0718">Serine biosynthesis</keyword>
<dbReference type="PANTHER" id="PTHR43247:SF1">
    <property type="entry name" value="PHOSPHOSERINE AMINOTRANSFERASE"/>
    <property type="match status" value="1"/>
</dbReference>
<dbReference type="Gene3D" id="3.40.640.10">
    <property type="entry name" value="Type I PLP-dependent aspartate aminotransferase-like (Major domain)"/>
    <property type="match status" value="1"/>
</dbReference>
<evidence type="ECO:0000256" key="3">
    <source>
        <dbReference type="ARBA" id="ARBA00006904"/>
    </source>
</evidence>
<keyword evidence="14" id="KW-1185">Reference proteome</keyword>
<protein>
    <recommendedName>
        <fullName evidence="4">phosphoserine transaminase</fullName>
        <ecNumber evidence="4">2.6.1.52</ecNumber>
    </recommendedName>
</protein>
<evidence type="ECO:0000256" key="8">
    <source>
        <dbReference type="ARBA" id="ARBA00022898"/>
    </source>
</evidence>
<dbReference type="EMBL" id="JALJOR010000002">
    <property type="protein sequence ID" value="KAK9824500.1"/>
    <property type="molecule type" value="Genomic_DNA"/>
</dbReference>
<evidence type="ECO:0000256" key="2">
    <source>
        <dbReference type="ARBA" id="ARBA00005099"/>
    </source>
</evidence>
<dbReference type="Gene3D" id="3.90.1150.10">
    <property type="entry name" value="Aspartate Aminotransferase, domain 1"/>
    <property type="match status" value="1"/>
</dbReference>
<evidence type="ECO:0000256" key="10">
    <source>
        <dbReference type="ARBA" id="ARBA00047630"/>
    </source>
</evidence>
<dbReference type="PANTHER" id="PTHR43247">
    <property type="entry name" value="PHOSPHOSERINE AMINOTRANSFERASE"/>
    <property type="match status" value="1"/>
</dbReference>
<dbReference type="InterPro" id="IPR015424">
    <property type="entry name" value="PyrdxlP-dep_Trfase"/>
</dbReference>
<dbReference type="GO" id="GO:0006564">
    <property type="term" value="P:L-serine biosynthetic process"/>
    <property type="evidence" value="ECO:0007669"/>
    <property type="project" value="UniProtKB-KW"/>
</dbReference>
<comment type="catalytic activity">
    <reaction evidence="11">
        <text>O-phospho-L-serine + 2-oxoglutarate = 3-phosphooxypyruvate + L-glutamate</text>
        <dbReference type="Rhea" id="RHEA:14329"/>
        <dbReference type="ChEBI" id="CHEBI:16810"/>
        <dbReference type="ChEBI" id="CHEBI:18110"/>
        <dbReference type="ChEBI" id="CHEBI:29985"/>
        <dbReference type="ChEBI" id="CHEBI:57524"/>
        <dbReference type="EC" id="2.6.1.52"/>
    </reaction>
</comment>
<comment type="caution">
    <text evidence="13">The sequence shown here is derived from an EMBL/GenBank/DDBJ whole genome shotgun (WGS) entry which is preliminary data.</text>
</comment>
<gene>
    <name evidence="13" type="ORF">WJX72_010880</name>
</gene>
<comment type="pathway">
    <text evidence="2">Amino-acid biosynthesis; L-serine biosynthesis; L-serine from 3-phospho-D-glycerate: step 2/3.</text>
</comment>
<evidence type="ECO:0000256" key="7">
    <source>
        <dbReference type="ARBA" id="ARBA00022679"/>
    </source>
</evidence>
<dbReference type="HAMAP" id="MF_00160">
    <property type="entry name" value="SerC_aminotrans_5"/>
    <property type="match status" value="1"/>
</dbReference>
<keyword evidence="5" id="KW-0032">Aminotransferase</keyword>
<name>A0AAW1QSJ6_9CHLO</name>
<keyword evidence="6" id="KW-0028">Amino-acid biosynthesis</keyword>
<dbReference type="InterPro" id="IPR022278">
    <property type="entry name" value="Pser_aminoTfrase"/>
</dbReference>
<comment type="similarity">
    <text evidence="3">Belongs to the class-V pyridoxal-phosphate-dependent aminotransferase family. SerC subfamily.</text>
</comment>